<accession>A0A0E9RCZ3</accession>
<name>A0A0E9RCZ3_ANGAN</name>
<reference evidence="1" key="2">
    <citation type="journal article" date="2015" name="Fish Shellfish Immunol.">
        <title>Early steps in the European eel (Anguilla anguilla)-Vibrio vulnificus interaction in the gills: Role of the RtxA13 toxin.</title>
        <authorList>
            <person name="Callol A."/>
            <person name="Pajuelo D."/>
            <person name="Ebbesson L."/>
            <person name="Teles M."/>
            <person name="MacKenzie S."/>
            <person name="Amaro C."/>
        </authorList>
    </citation>
    <scope>NUCLEOTIDE SEQUENCE</scope>
</reference>
<proteinExistence type="predicted"/>
<evidence type="ECO:0000313" key="1">
    <source>
        <dbReference type="EMBL" id="JAH26949.1"/>
    </source>
</evidence>
<organism evidence="1">
    <name type="scientific">Anguilla anguilla</name>
    <name type="common">European freshwater eel</name>
    <name type="synonym">Muraena anguilla</name>
    <dbReference type="NCBI Taxonomy" id="7936"/>
    <lineage>
        <taxon>Eukaryota</taxon>
        <taxon>Metazoa</taxon>
        <taxon>Chordata</taxon>
        <taxon>Craniata</taxon>
        <taxon>Vertebrata</taxon>
        <taxon>Euteleostomi</taxon>
        <taxon>Actinopterygii</taxon>
        <taxon>Neopterygii</taxon>
        <taxon>Teleostei</taxon>
        <taxon>Anguilliformes</taxon>
        <taxon>Anguillidae</taxon>
        <taxon>Anguilla</taxon>
    </lineage>
</organism>
<sequence length="12" mass="1284">MYSHSGCLLCAV</sequence>
<protein>
    <submittedName>
        <fullName evidence="1">Uncharacterized protein</fullName>
    </submittedName>
</protein>
<reference evidence="1" key="1">
    <citation type="submission" date="2014-11" db="EMBL/GenBank/DDBJ databases">
        <authorList>
            <person name="Amaro Gonzalez C."/>
        </authorList>
    </citation>
    <scope>NUCLEOTIDE SEQUENCE</scope>
</reference>
<dbReference type="EMBL" id="GBXM01103633">
    <property type="protein sequence ID" value="JAH04944.1"/>
    <property type="molecule type" value="Transcribed_RNA"/>
</dbReference>
<dbReference type="EMBL" id="GBXM01081628">
    <property type="protein sequence ID" value="JAH26949.1"/>
    <property type="molecule type" value="Transcribed_RNA"/>
</dbReference>